<dbReference type="EMBL" id="MH576968">
    <property type="protein sequence ID" value="AXH67389.1"/>
    <property type="molecule type" value="Genomic_DNA"/>
</dbReference>
<dbReference type="KEGG" id="vg:55609663"/>
<sequence length="133" mass="15252">MPSSQENEDAAAVVERITAALNQIAESFERLSLIEASFADIREVMETAVDIRHNEYPMRDGYGTYWYDPSGFHADSEGECFMCKNLTSRIDIDYHGYFCDSHDCNEAVRKELERLNGGPEETDENRNRSQNDQ</sequence>
<dbReference type="RefSeq" id="YP_009839898.1">
    <property type="nucleotide sequence ID" value="NC_048722.1"/>
</dbReference>
<dbReference type="Proteomes" id="UP000260216">
    <property type="component" value="Segment"/>
</dbReference>
<gene>
    <name evidence="1" type="primary">255</name>
    <name evidence="1" type="ORF">SEA_WOFFORD_255</name>
</gene>
<dbReference type="GeneID" id="55609663"/>
<name>A0A345MA68_9CAUD</name>
<reference evidence="1 2" key="1">
    <citation type="submission" date="2018-07" db="EMBL/GenBank/DDBJ databases">
        <authorList>
            <person name="Wofford K.M."/>
            <person name="Typhair T.J."/>
            <person name="Gonzales M.A."/>
            <person name="Castillo J.C."/>
            <person name="Smith B.R."/>
            <person name="Klug H.M."/>
            <person name="Hughes L.E."/>
            <person name="Garlena R.A."/>
            <person name="Russell D.A."/>
            <person name="Pope W.H."/>
            <person name="Jacobs-Sera D."/>
            <person name="Hatfull G.F."/>
        </authorList>
    </citation>
    <scope>NUCLEOTIDE SEQUENCE [LARGE SCALE GENOMIC DNA]</scope>
</reference>
<proteinExistence type="predicted"/>
<keyword evidence="2" id="KW-1185">Reference proteome</keyword>
<protein>
    <submittedName>
        <fullName evidence="1">Uncharacterized protein</fullName>
    </submittedName>
</protein>
<evidence type="ECO:0000313" key="1">
    <source>
        <dbReference type="EMBL" id="AXH67389.1"/>
    </source>
</evidence>
<organism evidence="1 2">
    <name type="scientific">Streptomyces phage Wofford</name>
    <dbReference type="NCBI Taxonomy" id="2283267"/>
    <lineage>
        <taxon>Viruses</taxon>
        <taxon>Duplodnaviria</taxon>
        <taxon>Heunggongvirae</taxon>
        <taxon>Uroviricota</taxon>
        <taxon>Caudoviricetes</taxon>
        <taxon>Stanwilliamsviridae</taxon>
        <taxon>Boydwoodruffvirinae</taxon>
        <taxon>Karimacvirus</taxon>
        <taxon>Karimacvirus wofford</taxon>
        <taxon>Streptomyces virus Wofford</taxon>
    </lineage>
</organism>
<accession>A0A345MA68</accession>
<evidence type="ECO:0000313" key="2">
    <source>
        <dbReference type="Proteomes" id="UP000260216"/>
    </source>
</evidence>